<keyword evidence="3" id="KW-1185">Reference proteome</keyword>
<dbReference type="EMBL" id="OZ075127">
    <property type="protein sequence ID" value="CAL4947810.1"/>
    <property type="molecule type" value="Genomic_DNA"/>
</dbReference>
<reference evidence="2" key="1">
    <citation type="submission" date="2024-10" db="EMBL/GenBank/DDBJ databases">
        <authorList>
            <person name="Ryan C."/>
        </authorList>
    </citation>
    <scope>NUCLEOTIDE SEQUENCE [LARGE SCALE GENOMIC DNA]</scope>
</reference>
<evidence type="ECO:0000256" key="1">
    <source>
        <dbReference type="SAM" id="Phobius"/>
    </source>
</evidence>
<protein>
    <recommendedName>
        <fullName evidence="4">Late embryogenesis abundant protein LEA-2 subgroup domain-containing protein</fullName>
    </recommendedName>
</protein>
<organism evidence="2 3">
    <name type="scientific">Urochloa decumbens</name>
    <dbReference type="NCBI Taxonomy" id="240449"/>
    <lineage>
        <taxon>Eukaryota</taxon>
        <taxon>Viridiplantae</taxon>
        <taxon>Streptophyta</taxon>
        <taxon>Embryophyta</taxon>
        <taxon>Tracheophyta</taxon>
        <taxon>Spermatophyta</taxon>
        <taxon>Magnoliopsida</taxon>
        <taxon>Liliopsida</taxon>
        <taxon>Poales</taxon>
        <taxon>Poaceae</taxon>
        <taxon>PACMAD clade</taxon>
        <taxon>Panicoideae</taxon>
        <taxon>Panicodae</taxon>
        <taxon>Paniceae</taxon>
        <taxon>Melinidinae</taxon>
        <taxon>Urochloa</taxon>
    </lineage>
</organism>
<dbReference type="Proteomes" id="UP001497457">
    <property type="component" value="Chromosome 17b"/>
</dbReference>
<sequence>MADIDEEALFRGTNDDEDAQGLSSGRSRHDDPWEKGMLVARAVLGIFCVPSLMVLMLVSAYASRARDETKFSVHLAGYEGLNATYTHGHAVSISPVFNLKVRVENPRVLLQPWCYTGGEVTVSYSDVALAWGHVPRFCMKTRAPVELTVVPVGREVGLSEDLRGRLASDWRMGTAQIMADMKLFYEEQKFSSREYEGPSSLHPFQLML</sequence>
<dbReference type="PANTHER" id="PTHR33994">
    <property type="entry name" value="OS04G0515000 PROTEIN"/>
    <property type="match status" value="1"/>
</dbReference>
<gene>
    <name evidence="2" type="ORF">URODEC1_LOCUS37006</name>
</gene>
<accession>A0ABC8YPX2</accession>
<keyword evidence="1" id="KW-1133">Transmembrane helix</keyword>
<evidence type="ECO:0000313" key="3">
    <source>
        <dbReference type="Proteomes" id="UP001497457"/>
    </source>
</evidence>
<dbReference type="PANTHER" id="PTHR33994:SF34">
    <property type="entry name" value="LATE EMBRYOGENESIS ABUNDANT PROTEIN LEA-2 SUBGROUP DOMAIN-CONTAINING PROTEIN"/>
    <property type="match status" value="1"/>
</dbReference>
<dbReference type="AlphaFoldDB" id="A0ABC8YPX2"/>
<evidence type="ECO:0000313" key="2">
    <source>
        <dbReference type="EMBL" id="CAL4947810.1"/>
    </source>
</evidence>
<keyword evidence="1" id="KW-0472">Membrane</keyword>
<feature type="transmembrane region" description="Helical" evidence="1">
    <location>
        <begin position="38"/>
        <end position="62"/>
    </location>
</feature>
<name>A0ABC8YPX2_9POAL</name>
<proteinExistence type="predicted"/>
<evidence type="ECO:0008006" key="4">
    <source>
        <dbReference type="Google" id="ProtNLM"/>
    </source>
</evidence>
<keyword evidence="1" id="KW-0812">Transmembrane</keyword>